<dbReference type="OrthoDB" id="200660at2759"/>
<organism evidence="1 2">
    <name type="scientific">Eumeta variegata</name>
    <name type="common">Bagworm moth</name>
    <name type="synonym">Eumeta japonica</name>
    <dbReference type="NCBI Taxonomy" id="151549"/>
    <lineage>
        <taxon>Eukaryota</taxon>
        <taxon>Metazoa</taxon>
        <taxon>Ecdysozoa</taxon>
        <taxon>Arthropoda</taxon>
        <taxon>Hexapoda</taxon>
        <taxon>Insecta</taxon>
        <taxon>Pterygota</taxon>
        <taxon>Neoptera</taxon>
        <taxon>Endopterygota</taxon>
        <taxon>Lepidoptera</taxon>
        <taxon>Glossata</taxon>
        <taxon>Ditrysia</taxon>
        <taxon>Tineoidea</taxon>
        <taxon>Psychidae</taxon>
        <taxon>Oiketicinae</taxon>
        <taxon>Eumeta</taxon>
    </lineage>
</organism>
<gene>
    <name evidence="1" type="ORF">EVAR_103652_1</name>
</gene>
<comment type="caution">
    <text evidence="1">The sequence shown here is derived from an EMBL/GenBank/DDBJ whole genome shotgun (WGS) entry which is preliminary data.</text>
</comment>
<sequence>MAFQPHHSINLLRINPGFAIVCGACLPFAYDLFRTFLSPVTAQVHERSQLTDVLLGLLKKIARLTWRTFGQLQIKCHQIVFLAGEQSFVLSLMRMRCEIGMRSIETHPNFKPEEGSFTRVVF</sequence>
<dbReference type="Proteomes" id="UP000299102">
    <property type="component" value="Unassembled WGS sequence"/>
</dbReference>
<protein>
    <submittedName>
        <fullName evidence="1">Uncharacterized protein</fullName>
    </submittedName>
</protein>
<evidence type="ECO:0000313" key="2">
    <source>
        <dbReference type="Proteomes" id="UP000299102"/>
    </source>
</evidence>
<reference evidence="1 2" key="1">
    <citation type="journal article" date="2019" name="Commun. Biol.">
        <title>The bagworm genome reveals a unique fibroin gene that provides high tensile strength.</title>
        <authorList>
            <person name="Kono N."/>
            <person name="Nakamura H."/>
            <person name="Ohtoshi R."/>
            <person name="Tomita M."/>
            <person name="Numata K."/>
            <person name="Arakawa K."/>
        </authorList>
    </citation>
    <scope>NUCLEOTIDE SEQUENCE [LARGE SCALE GENOMIC DNA]</scope>
</reference>
<evidence type="ECO:0000313" key="1">
    <source>
        <dbReference type="EMBL" id="GBP82204.1"/>
    </source>
</evidence>
<keyword evidence="2" id="KW-1185">Reference proteome</keyword>
<dbReference type="EMBL" id="BGZK01001554">
    <property type="protein sequence ID" value="GBP82204.1"/>
    <property type="molecule type" value="Genomic_DNA"/>
</dbReference>
<dbReference type="AlphaFoldDB" id="A0A4C1Z550"/>
<accession>A0A4C1Z550</accession>
<proteinExistence type="predicted"/>
<name>A0A4C1Z550_EUMVA</name>